<evidence type="ECO:0000313" key="3">
    <source>
        <dbReference type="Proteomes" id="UP000033651"/>
    </source>
</evidence>
<evidence type="ECO:0000259" key="1">
    <source>
        <dbReference type="Pfam" id="PF16363"/>
    </source>
</evidence>
<keyword evidence="3" id="KW-1185">Reference proteome</keyword>
<feature type="domain" description="NAD(P)-binding" evidence="1">
    <location>
        <begin position="24"/>
        <end position="331"/>
    </location>
</feature>
<dbReference type="NCBIfam" id="TIGR02622">
    <property type="entry name" value="CDP_4_6_dhtase"/>
    <property type="match status" value="1"/>
</dbReference>
<dbReference type="Pfam" id="PF16363">
    <property type="entry name" value="GDP_Man_Dehyd"/>
    <property type="match status" value="1"/>
</dbReference>
<dbReference type="PATRIC" id="fig|345309.4.peg.2010"/>
<dbReference type="EMBL" id="JZRB01000028">
    <property type="protein sequence ID" value="KJV31641.1"/>
    <property type="molecule type" value="Genomic_DNA"/>
</dbReference>
<organism evidence="2 3">
    <name type="scientific">Luteibacter yeojuensis</name>
    <dbReference type="NCBI Taxonomy" id="345309"/>
    <lineage>
        <taxon>Bacteria</taxon>
        <taxon>Pseudomonadati</taxon>
        <taxon>Pseudomonadota</taxon>
        <taxon>Gammaproteobacteria</taxon>
        <taxon>Lysobacterales</taxon>
        <taxon>Rhodanobacteraceae</taxon>
        <taxon>Luteibacter</taxon>
    </lineage>
</organism>
<name>A0A0F3KKG0_9GAMM</name>
<dbReference type="AlphaFoldDB" id="A0A0F3KKG0"/>
<dbReference type="InterPro" id="IPR016040">
    <property type="entry name" value="NAD(P)-bd_dom"/>
</dbReference>
<dbReference type="PANTHER" id="PTHR43000">
    <property type="entry name" value="DTDP-D-GLUCOSE 4,6-DEHYDRATASE-RELATED"/>
    <property type="match status" value="1"/>
</dbReference>
<gene>
    <name evidence="2" type="ORF">VI08_13320</name>
</gene>
<dbReference type="Proteomes" id="UP000033651">
    <property type="component" value="Unassembled WGS sequence"/>
</dbReference>
<proteinExistence type="predicted"/>
<sequence>MELSMAFTDLLPFERTLQGKRVFLTGHTGFTGSWAAAWLAGIGATVRGYSLAPETSPSLWKELGLEDKVESVIGDICDRDALGEAIGNFDPHVVLHLAAQPLVRRSYRDPFETFNANVMGTLNVLDAARRLNSLQAIVCVTTDKVYENREWPWPYRELDRLGGKDPYSASKSAAEMVIKSYQYAFTTAAGSPLPIATARGGNIIGGGDWSEDRLVPDFVRAVADGSALTLRYPDATRPWQHVLALVQGYMMLAAQLMTDASAARAWNLGPADGRALTVRRVLEALSATWKRPDLRYLDNPAKEAQLLALDSTLARDELGWQPAWDVERTIGRTASWYRDFHEGRRTARELTMDQISEWRAALHAQVRDN</sequence>
<comment type="caution">
    <text evidence="2">The sequence shown here is derived from an EMBL/GenBank/DDBJ whole genome shotgun (WGS) entry which is preliminary data.</text>
</comment>
<dbReference type="Gene3D" id="3.90.25.10">
    <property type="entry name" value="UDP-galactose 4-epimerase, domain 1"/>
    <property type="match status" value="1"/>
</dbReference>
<dbReference type="InterPro" id="IPR013445">
    <property type="entry name" value="CDP_4_6_deHydtase"/>
</dbReference>
<dbReference type="InterPro" id="IPR036291">
    <property type="entry name" value="NAD(P)-bd_dom_sf"/>
</dbReference>
<accession>A0A0F3KKG0</accession>
<protein>
    <submittedName>
        <fullName evidence="2">CDP-glucose 4,6-dehydratase</fullName>
    </submittedName>
</protein>
<evidence type="ECO:0000313" key="2">
    <source>
        <dbReference type="EMBL" id="KJV31641.1"/>
    </source>
</evidence>
<dbReference type="SUPFAM" id="SSF51735">
    <property type="entry name" value="NAD(P)-binding Rossmann-fold domains"/>
    <property type="match status" value="1"/>
</dbReference>
<reference evidence="2 3" key="1">
    <citation type="submission" date="2015-03" db="EMBL/GenBank/DDBJ databases">
        <title>Draft genome sequence of Luteibacter yeojuensis strain SU11.</title>
        <authorList>
            <person name="Sulaiman J."/>
            <person name="Priya K."/>
            <person name="Chan K.-G."/>
        </authorList>
    </citation>
    <scope>NUCLEOTIDE SEQUENCE [LARGE SCALE GENOMIC DNA]</scope>
    <source>
        <strain evidence="2 3">SU11</strain>
    </source>
</reference>
<dbReference type="Gene3D" id="3.40.50.720">
    <property type="entry name" value="NAD(P)-binding Rossmann-like Domain"/>
    <property type="match status" value="1"/>
</dbReference>